<protein>
    <submittedName>
        <fullName evidence="2">Uncharacterized protein</fullName>
    </submittedName>
</protein>
<dbReference type="AlphaFoldDB" id="A0A166PRZ2"/>
<keyword evidence="1" id="KW-0812">Transmembrane</keyword>
<gene>
    <name evidence="2" type="ORF">FIBSPDRAFT_855024</name>
</gene>
<evidence type="ECO:0000256" key="1">
    <source>
        <dbReference type="SAM" id="Phobius"/>
    </source>
</evidence>
<organism evidence="2 3">
    <name type="scientific">Athelia psychrophila</name>
    <dbReference type="NCBI Taxonomy" id="1759441"/>
    <lineage>
        <taxon>Eukaryota</taxon>
        <taxon>Fungi</taxon>
        <taxon>Dikarya</taxon>
        <taxon>Basidiomycota</taxon>
        <taxon>Agaricomycotina</taxon>
        <taxon>Agaricomycetes</taxon>
        <taxon>Agaricomycetidae</taxon>
        <taxon>Atheliales</taxon>
        <taxon>Atheliaceae</taxon>
        <taxon>Athelia</taxon>
    </lineage>
</organism>
<dbReference type="EMBL" id="KV417515">
    <property type="protein sequence ID" value="KZP26386.1"/>
    <property type="molecule type" value="Genomic_DNA"/>
</dbReference>
<name>A0A166PRZ2_9AGAM</name>
<feature type="transmembrane region" description="Helical" evidence="1">
    <location>
        <begin position="20"/>
        <end position="37"/>
    </location>
</feature>
<evidence type="ECO:0000313" key="3">
    <source>
        <dbReference type="Proteomes" id="UP000076532"/>
    </source>
</evidence>
<reference evidence="2 3" key="1">
    <citation type="journal article" date="2016" name="Mol. Biol. Evol.">
        <title>Comparative Genomics of Early-Diverging Mushroom-Forming Fungi Provides Insights into the Origins of Lignocellulose Decay Capabilities.</title>
        <authorList>
            <person name="Nagy L.G."/>
            <person name="Riley R."/>
            <person name="Tritt A."/>
            <person name="Adam C."/>
            <person name="Daum C."/>
            <person name="Floudas D."/>
            <person name="Sun H."/>
            <person name="Yadav J.S."/>
            <person name="Pangilinan J."/>
            <person name="Larsson K.H."/>
            <person name="Matsuura K."/>
            <person name="Barry K."/>
            <person name="Labutti K."/>
            <person name="Kuo R."/>
            <person name="Ohm R.A."/>
            <person name="Bhattacharya S.S."/>
            <person name="Shirouzu T."/>
            <person name="Yoshinaga Y."/>
            <person name="Martin F.M."/>
            <person name="Grigoriev I.V."/>
            <person name="Hibbett D.S."/>
        </authorList>
    </citation>
    <scope>NUCLEOTIDE SEQUENCE [LARGE SCALE GENOMIC DNA]</scope>
    <source>
        <strain evidence="2 3">CBS 109695</strain>
    </source>
</reference>
<accession>A0A166PRZ2</accession>
<dbReference type="Proteomes" id="UP000076532">
    <property type="component" value="Unassembled WGS sequence"/>
</dbReference>
<keyword evidence="1" id="KW-1133">Transmembrane helix</keyword>
<proteinExistence type="predicted"/>
<keyword evidence="3" id="KW-1185">Reference proteome</keyword>
<keyword evidence="1" id="KW-0472">Membrane</keyword>
<sequence length="115" mass="13006">MCKPTPNSHYMSLDWPVKSMSVALVFLYPSLIAYPYGHHVDINDASYPPTRLTSNYPTPHFALILAPTATQRGEVKTVVFQQRHAQTELWCTAPGPVERPWFFHHPHSTLSSSNS</sequence>
<evidence type="ECO:0000313" key="2">
    <source>
        <dbReference type="EMBL" id="KZP26386.1"/>
    </source>
</evidence>